<feature type="binding site" evidence="5">
    <location>
        <begin position="229"/>
        <end position="236"/>
    </location>
    <ligand>
        <name>ATP</name>
        <dbReference type="ChEBI" id="CHEBI:30616"/>
    </ligand>
</feature>
<evidence type="ECO:0000256" key="4">
    <source>
        <dbReference type="ARBA" id="ARBA00022840"/>
    </source>
</evidence>
<dbReference type="OrthoDB" id="9787585at2"/>
<dbReference type="Proteomes" id="UP000051264">
    <property type="component" value="Unassembled WGS sequence"/>
</dbReference>
<dbReference type="SUPFAM" id="SSF52540">
    <property type="entry name" value="P-loop containing nucleoside triphosphate hydrolases"/>
    <property type="match status" value="1"/>
</dbReference>
<dbReference type="PROSITE" id="PS51198">
    <property type="entry name" value="UVRD_HELICASE_ATP_BIND"/>
    <property type="match status" value="1"/>
</dbReference>
<dbReference type="GO" id="GO:0005829">
    <property type="term" value="C:cytosol"/>
    <property type="evidence" value="ECO:0007669"/>
    <property type="project" value="TreeGrafter"/>
</dbReference>
<accession>A0A0R1RUL2</accession>
<dbReference type="GO" id="GO:0000725">
    <property type="term" value="P:recombinational repair"/>
    <property type="evidence" value="ECO:0007669"/>
    <property type="project" value="TreeGrafter"/>
</dbReference>
<feature type="domain" description="UvrD-like helicase ATP-binding" evidence="6">
    <location>
        <begin position="208"/>
        <end position="596"/>
    </location>
</feature>
<dbReference type="PANTHER" id="PTHR11070:SF17">
    <property type="entry name" value="DNA HELICASE IV"/>
    <property type="match status" value="1"/>
</dbReference>
<dbReference type="GO" id="GO:0003677">
    <property type="term" value="F:DNA binding"/>
    <property type="evidence" value="ECO:0007669"/>
    <property type="project" value="InterPro"/>
</dbReference>
<dbReference type="EMBL" id="AZEX01000035">
    <property type="protein sequence ID" value="KRL60812.1"/>
    <property type="molecule type" value="Genomic_DNA"/>
</dbReference>
<keyword evidence="4 5" id="KW-0067">ATP-binding</keyword>
<dbReference type="Gene3D" id="3.40.50.300">
    <property type="entry name" value="P-loop containing nucleotide triphosphate hydrolases"/>
    <property type="match status" value="3"/>
</dbReference>
<dbReference type="InterPro" id="IPR048228">
    <property type="entry name" value="HelD_bacillota"/>
</dbReference>
<dbReference type="AlphaFoldDB" id="A0A0R1RUL2"/>
<protein>
    <submittedName>
        <fullName evidence="7">ATP-dependent DNA helicase</fullName>
    </submittedName>
</protein>
<evidence type="ECO:0000256" key="1">
    <source>
        <dbReference type="ARBA" id="ARBA00022741"/>
    </source>
</evidence>
<keyword evidence="3 5" id="KW-0347">Helicase</keyword>
<name>A0A0R1RUL2_9LACO</name>
<dbReference type="InterPro" id="IPR000212">
    <property type="entry name" value="DNA_helicase_UvrD/REP"/>
</dbReference>
<proteinExistence type="predicted"/>
<keyword evidence="2 5" id="KW-0378">Hydrolase</keyword>
<dbReference type="GO" id="GO:0043138">
    <property type="term" value="F:3'-5' DNA helicase activity"/>
    <property type="evidence" value="ECO:0007669"/>
    <property type="project" value="TreeGrafter"/>
</dbReference>
<dbReference type="STRING" id="1423747.FC69_GL001248"/>
<evidence type="ECO:0000313" key="8">
    <source>
        <dbReference type="Proteomes" id="UP000051264"/>
    </source>
</evidence>
<dbReference type="PATRIC" id="fig|1423747.3.peg.1274"/>
<dbReference type="GO" id="GO:0016787">
    <property type="term" value="F:hydrolase activity"/>
    <property type="evidence" value="ECO:0007669"/>
    <property type="project" value="UniProtKB-UniRule"/>
</dbReference>
<reference evidence="7 8" key="1">
    <citation type="journal article" date="2015" name="Genome Announc.">
        <title>Expanding the biotechnology potential of lactobacilli through comparative genomics of 213 strains and associated genera.</title>
        <authorList>
            <person name="Sun Z."/>
            <person name="Harris H.M."/>
            <person name="McCann A."/>
            <person name="Guo C."/>
            <person name="Argimon S."/>
            <person name="Zhang W."/>
            <person name="Yang X."/>
            <person name="Jeffery I.B."/>
            <person name="Cooney J.C."/>
            <person name="Kagawa T.F."/>
            <person name="Liu W."/>
            <person name="Song Y."/>
            <person name="Salvetti E."/>
            <person name="Wrobel A."/>
            <person name="Rasinkangas P."/>
            <person name="Parkhill J."/>
            <person name="Rea M.C."/>
            <person name="O'Sullivan O."/>
            <person name="Ritari J."/>
            <person name="Douillard F.P."/>
            <person name="Paul Ross R."/>
            <person name="Yang R."/>
            <person name="Briner A.E."/>
            <person name="Felis G.E."/>
            <person name="de Vos W.M."/>
            <person name="Barrangou R."/>
            <person name="Klaenhammer T.R."/>
            <person name="Caufield P.W."/>
            <person name="Cui Y."/>
            <person name="Zhang H."/>
            <person name="O'Toole P.W."/>
        </authorList>
    </citation>
    <scope>NUCLEOTIDE SEQUENCE [LARGE SCALE GENOMIC DNA]</scope>
    <source>
        <strain evidence="7 8">DSM 14340</strain>
    </source>
</reference>
<keyword evidence="1 5" id="KW-0547">Nucleotide-binding</keyword>
<evidence type="ECO:0000256" key="2">
    <source>
        <dbReference type="ARBA" id="ARBA00022801"/>
    </source>
</evidence>
<comment type="caution">
    <text evidence="7">The sequence shown here is derived from an EMBL/GenBank/DDBJ whole genome shotgun (WGS) entry which is preliminary data.</text>
</comment>
<dbReference type="eggNOG" id="COG3973">
    <property type="taxonomic scope" value="Bacteria"/>
</dbReference>
<sequence length="763" mass="86373">MIEANTKADEQRRVTITTTQIKQRLATINQQLANAASETQDIEQRYGDNTKINITEVDDRMETNAAVQQQKQLVAAAVENEKLLTSQQQRLTDLADSPYFGRIDITEDGESESLYIGTATFMNEDDEFLVYDWRAPIASIYYNGTLGPVAYETPMGPMTVDLTLKRQFKIKAGHIEHLFDTNETVGDELLQAVLGQQSDEYMQNIVATIQKDQNDIIRDTTADLLIVQGVAGSGKTSAVLQRIAYLLYHSRDQLEADQMVLFSPNRLFSHYISEVLPSLGEKNMRQVTMAEFLSHRFAGLQVENLFNRFEKDQTNFPELTQAMRRFKESADFMQAIQTYVKQVSNQPLAFNDLYFEDRPFFTKDQINAIYMALPHNMLPGDKFLATKSTLIQRLKRQINLEVQLDWVADRIDGLTNDAYRALIGQREFASGDDEQAFIAREIVKAHFDDLYTAIYNDYFLDIYTEYQQFLATVCPSEMPANVWQAMIDQVAQNNERHLVGLSDAAPILYLRDLLTDSGQNHGIQYLFIDEMQDYSIAQFIYIHHAFPNAKLTALGDYAQNIFTASYQNGHFIDQLTAAFPQLKLNQIQLTKSYRATAPITNFAKALLPPETALQAFSRDGRLPRVITTTNTDSHAALVQELFRLQQTHATIAILTKNQQTAHQLYASLTPDEQVTLIKDTTRSLPKGILILPLYLAKGLEFDAVVGYDVSATTFNQASDRDLLYTLITRAMHDITIVGIGQISPLISQLPATLYETPLPLLTS</sequence>
<evidence type="ECO:0000259" key="6">
    <source>
        <dbReference type="PROSITE" id="PS51198"/>
    </source>
</evidence>
<evidence type="ECO:0000313" key="7">
    <source>
        <dbReference type="EMBL" id="KRL60812.1"/>
    </source>
</evidence>
<dbReference type="Pfam" id="PF13538">
    <property type="entry name" value="UvrD_C_2"/>
    <property type="match status" value="1"/>
</dbReference>
<dbReference type="PANTHER" id="PTHR11070">
    <property type="entry name" value="UVRD / RECB / PCRA DNA HELICASE FAMILY MEMBER"/>
    <property type="match status" value="1"/>
</dbReference>
<organism evidence="7 8">
    <name type="scientific">Latilactobacillus fuchuensis DSM 14340 = JCM 11249</name>
    <dbReference type="NCBI Taxonomy" id="1423747"/>
    <lineage>
        <taxon>Bacteria</taxon>
        <taxon>Bacillati</taxon>
        <taxon>Bacillota</taxon>
        <taxon>Bacilli</taxon>
        <taxon>Lactobacillales</taxon>
        <taxon>Lactobacillaceae</taxon>
        <taxon>Latilactobacillus</taxon>
    </lineage>
</organism>
<dbReference type="InterPro" id="IPR027785">
    <property type="entry name" value="UvrD-like_helicase_C"/>
</dbReference>
<dbReference type="NCBIfam" id="NF041464">
    <property type="entry name" value="HelD_BACSU"/>
    <property type="match status" value="1"/>
</dbReference>
<gene>
    <name evidence="7" type="ORF">FC69_GL001248</name>
</gene>
<evidence type="ECO:0000256" key="3">
    <source>
        <dbReference type="ARBA" id="ARBA00022806"/>
    </source>
</evidence>
<evidence type="ECO:0000256" key="5">
    <source>
        <dbReference type="PROSITE-ProRule" id="PRU00560"/>
    </source>
</evidence>
<dbReference type="InterPro" id="IPR014016">
    <property type="entry name" value="UvrD-like_ATP-bd"/>
</dbReference>
<dbReference type="GO" id="GO:0005524">
    <property type="term" value="F:ATP binding"/>
    <property type="evidence" value="ECO:0007669"/>
    <property type="project" value="UniProtKB-UniRule"/>
</dbReference>
<dbReference type="InterPro" id="IPR027417">
    <property type="entry name" value="P-loop_NTPase"/>
</dbReference>
<dbReference type="Pfam" id="PF00580">
    <property type="entry name" value="UvrD-helicase"/>
    <property type="match status" value="1"/>
</dbReference>